<dbReference type="Pfam" id="PF08448">
    <property type="entry name" value="PAS_4"/>
    <property type="match status" value="1"/>
</dbReference>
<organism evidence="8 9">
    <name type="scientific">Xanthocytophaga flava</name>
    <dbReference type="NCBI Taxonomy" id="3048013"/>
    <lineage>
        <taxon>Bacteria</taxon>
        <taxon>Pseudomonadati</taxon>
        <taxon>Bacteroidota</taxon>
        <taxon>Cytophagia</taxon>
        <taxon>Cytophagales</taxon>
        <taxon>Rhodocytophagaceae</taxon>
        <taxon>Xanthocytophaga</taxon>
    </lineage>
</organism>
<evidence type="ECO:0000256" key="3">
    <source>
        <dbReference type="ARBA" id="ARBA00022553"/>
    </source>
</evidence>
<dbReference type="Pfam" id="PF00512">
    <property type="entry name" value="HisKA"/>
    <property type="match status" value="1"/>
</dbReference>
<evidence type="ECO:0000256" key="2">
    <source>
        <dbReference type="ARBA" id="ARBA00012438"/>
    </source>
</evidence>
<dbReference type="PANTHER" id="PTHR43304">
    <property type="entry name" value="PHYTOCHROME-LIKE PROTEIN CPH1"/>
    <property type="match status" value="1"/>
</dbReference>
<dbReference type="Gene3D" id="3.30.450.20">
    <property type="entry name" value="PAS domain"/>
    <property type="match status" value="3"/>
</dbReference>
<accession>A0AAE3UD78</accession>
<proteinExistence type="predicted"/>
<dbReference type="SUPFAM" id="SSF55785">
    <property type="entry name" value="PYP-like sensor domain (PAS domain)"/>
    <property type="match status" value="4"/>
</dbReference>
<dbReference type="PANTHER" id="PTHR43304:SF1">
    <property type="entry name" value="PAC DOMAIN-CONTAINING PROTEIN"/>
    <property type="match status" value="1"/>
</dbReference>
<dbReference type="InterPro" id="IPR000014">
    <property type="entry name" value="PAS"/>
</dbReference>
<dbReference type="InterPro" id="IPR035965">
    <property type="entry name" value="PAS-like_dom_sf"/>
</dbReference>
<dbReference type="SMART" id="SM00387">
    <property type="entry name" value="HATPase_c"/>
    <property type="match status" value="1"/>
</dbReference>
<dbReference type="GO" id="GO:0000155">
    <property type="term" value="F:phosphorelay sensor kinase activity"/>
    <property type="evidence" value="ECO:0007669"/>
    <property type="project" value="InterPro"/>
</dbReference>
<dbReference type="AlphaFoldDB" id="A0AAE3UD78"/>
<dbReference type="InterPro" id="IPR052162">
    <property type="entry name" value="Sensor_kinase/Photoreceptor"/>
</dbReference>
<evidence type="ECO:0000313" key="8">
    <source>
        <dbReference type="EMBL" id="MDJ1485614.1"/>
    </source>
</evidence>
<comment type="catalytic activity">
    <reaction evidence="1">
        <text>ATP + protein L-histidine = ADP + protein N-phospho-L-histidine.</text>
        <dbReference type="EC" id="2.7.13.3"/>
    </reaction>
</comment>
<gene>
    <name evidence="8" type="ORF">QNI16_34305</name>
</gene>
<dbReference type="InterPro" id="IPR004358">
    <property type="entry name" value="Sig_transdc_His_kin-like_C"/>
</dbReference>
<evidence type="ECO:0000256" key="1">
    <source>
        <dbReference type="ARBA" id="ARBA00000085"/>
    </source>
</evidence>
<protein>
    <recommendedName>
        <fullName evidence="2">histidine kinase</fullName>
        <ecNumber evidence="2">2.7.13.3</ecNumber>
    </recommendedName>
</protein>
<evidence type="ECO:0000256" key="4">
    <source>
        <dbReference type="ARBA" id="ARBA00022679"/>
    </source>
</evidence>
<keyword evidence="8" id="KW-0067">ATP-binding</keyword>
<feature type="domain" description="Histidine kinase" evidence="7">
    <location>
        <begin position="646"/>
        <end position="869"/>
    </location>
</feature>
<dbReference type="EC" id="2.7.13.3" evidence="2"/>
<dbReference type="InterPro" id="IPR003661">
    <property type="entry name" value="HisK_dim/P_dom"/>
</dbReference>
<dbReference type="InterPro" id="IPR005467">
    <property type="entry name" value="His_kinase_dom"/>
</dbReference>
<dbReference type="SUPFAM" id="SSF55874">
    <property type="entry name" value="ATPase domain of HSP90 chaperone/DNA topoisomerase II/histidine kinase"/>
    <property type="match status" value="1"/>
</dbReference>
<name>A0AAE3UD78_9BACT</name>
<dbReference type="SUPFAM" id="SSF47384">
    <property type="entry name" value="Homodimeric domain of signal transducing histidine kinase"/>
    <property type="match status" value="1"/>
</dbReference>
<keyword evidence="3" id="KW-0597">Phosphoprotein</keyword>
<dbReference type="CDD" id="cd00082">
    <property type="entry name" value="HisKA"/>
    <property type="match status" value="1"/>
</dbReference>
<feature type="region of interest" description="Disordered" evidence="6">
    <location>
        <begin position="47"/>
        <end position="97"/>
    </location>
</feature>
<keyword evidence="5" id="KW-0418">Kinase</keyword>
<keyword evidence="8" id="KW-0547">Nucleotide-binding</keyword>
<dbReference type="Gene3D" id="1.10.287.130">
    <property type="match status" value="1"/>
</dbReference>
<dbReference type="Pfam" id="PF13426">
    <property type="entry name" value="PAS_9"/>
    <property type="match status" value="1"/>
</dbReference>
<evidence type="ECO:0000256" key="5">
    <source>
        <dbReference type="ARBA" id="ARBA00022777"/>
    </source>
</evidence>
<dbReference type="SMART" id="SM00388">
    <property type="entry name" value="HisKA"/>
    <property type="match status" value="1"/>
</dbReference>
<dbReference type="RefSeq" id="WP_313988395.1">
    <property type="nucleotide sequence ID" value="NZ_JASJOS010000021.1"/>
</dbReference>
<dbReference type="Gene3D" id="3.30.565.10">
    <property type="entry name" value="Histidine kinase-like ATPase, C-terminal domain"/>
    <property type="match status" value="1"/>
</dbReference>
<dbReference type="InterPro" id="IPR003594">
    <property type="entry name" value="HATPase_dom"/>
</dbReference>
<keyword evidence="4" id="KW-0808">Transferase</keyword>
<feature type="compositionally biased region" description="Polar residues" evidence="6">
    <location>
        <begin position="53"/>
        <end position="69"/>
    </location>
</feature>
<dbReference type="InterPro" id="IPR013656">
    <property type="entry name" value="PAS_4"/>
</dbReference>
<sequence>MNKDKMIEDKMMYSEYQNELLISQLFDNQPDSVVWFIPVFSGLNESKQDQPGMLSTSSHADLNSTQNSDRQPKPFPDQTTHQLPIDRTQSIDRKESTGATDISVGDISVGNDLRIVTDFQVAYCNAAACRILNANREQVLHSSVLETPLMDPVSRSRIFEQCLQVWNSGEHSEFTYHSPLLDRYFNVQRSKVNNGVLSITRDRTELVKAQMEKEQQAELLNNLMGHSPYGAALYESVRDTKGEIVDFRMKIGNRKCSEITGFTLEQLYTYSVRELIKLRQGTSHFFDICCQVVEQGKNQYLEYYSIHLKKWIAYSFVKFADGYLLNYIDISQTKLQEQINQQQTLLLDSILDASQNGIFAYHAVKNTDGEVVDFEIIKVNKSFSRILGISQQAAEGKKYSTVFPGILDSELFQINCQVLQSGKAAQTEFYYKRDAFQGWFHLSIAPLGENGLVQTFIDITESRRDKLSLEASAVQLQTVIDSTQTGIFLATPVWSQEGTIEKRENQAGTIKAGTIIDFRFKTVNKALASYASSHINQLIGRLHGECFPVYFSNGVFEKYCQVWLTGEPIRFEQNYLTEDFDVWMDVSARKLDEDLLVTFHDFTSVKKLQQQQEHLLTDLKHSNEDLLEANQLLARSNKNLEQFAAIASHDLQEPLRKVQSFGNLLQSQYGAQLGEGIQFLQRMQSAANRMSILIRDLLTFSKISTQKDCLAPVSLNQVINSVLVELELRMEETKARILVDSSQLAQLFQNLLSNALKFHNPNVAPFIEVKYQLISASDLPIVGRINRNSKQTLQHYHRIEVSDNGIGFEPEYAERIFQMFQRLHSKQDYSGTGIGLAICEKVVTNHGGIIMASSEVGKGATFTLFLPAY</sequence>
<comment type="caution">
    <text evidence="8">The sequence shown here is derived from an EMBL/GenBank/DDBJ whole genome shotgun (WGS) entry which is preliminary data.</text>
</comment>
<evidence type="ECO:0000259" key="7">
    <source>
        <dbReference type="PROSITE" id="PS50109"/>
    </source>
</evidence>
<dbReference type="PROSITE" id="PS50109">
    <property type="entry name" value="HIS_KIN"/>
    <property type="match status" value="1"/>
</dbReference>
<dbReference type="InterPro" id="IPR036097">
    <property type="entry name" value="HisK_dim/P_sf"/>
</dbReference>
<evidence type="ECO:0000256" key="6">
    <source>
        <dbReference type="SAM" id="MobiDB-lite"/>
    </source>
</evidence>
<dbReference type="Proteomes" id="UP001241110">
    <property type="component" value="Unassembled WGS sequence"/>
</dbReference>
<reference evidence="8" key="1">
    <citation type="submission" date="2023-05" db="EMBL/GenBank/DDBJ databases">
        <authorList>
            <person name="Zhang X."/>
        </authorList>
    </citation>
    <scope>NUCLEOTIDE SEQUENCE</scope>
    <source>
        <strain evidence="8">YF14B1</strain>
    </source>
</reference>
<dbReference type="Pfam" id="PF02518">
    <property type="entry name" value="HATPase_c"/>
    <property type="match status" value="1"/>
</dbReference>
<dbReference type="SMART" id="SM00091">
    <property type="entry name" value="PAS"/>
    <property type="match status" value="2"/>
</dbReference>
<dbReference type="InterPro" id="IPR036890">
    <property type="entry name" value="HATPase_C_sf"/>
</dbReference>
<dbReference type="PRINTS" id="PR00344">
    <property type="entry name" value="BCTRLSENSOR"/>
</dbReference>
<dbReference type="GO" id="GO:0005524">
    <property type="term" value="F:ATP binding"/>
    <property type="evidence" value="ECO:0007669"/>
    <property type="project" value="UniProtKB-KW"/>
</dbReference>
<dbReference type="EMBL" id="JASJOS010000021">
    <property type="protein sequence ID" value="MDJ1485614.1"/>
    <property type="molecule type" value="Genomic_DNA"/>
</dbReference>
<evidence type="ECO:0000313" key="9">
    <source>
        <dbReference type="Proteomes" id="UP001241110"/>
    </source>
</evidence>